<protein>
    <submittedName>
        <fullName evidence="1">Uncharacterized protein</fullName>
    </submittedName>
</protein>
<name>A0AAE1ACE6_9GAST</name>
<comment type="caution">
    <text evidence="1">The sequence shown here is derived from an EMBL/GenBank/DDBJ whole genome shotgun (WGS) entry which is preliminary data.</text>
</comment>
<dbReference type="EMBL" id="JAWDGP010002178">
    <property type="protein sequence ID" value="KAK3784960.1"/>
    <property type="molecule type" value="Genomic_DNA"/>
</dbReference>
<dbReference type="Proteomes" id="UP001283361">
    <property type="component" value="Unassembled WGS sequence"/>
</dbReference>
<keyword evidence="2" id="KW-1185">Reference proteome</keyword>
<sequence>MEASCRCMIQVYKKRREEPDLSELYQSVLGLSIVTDGDPWSLETQRHSWGIQALQNSFS</sequence>
<organism evidence="1 2">
    <name type="scientific">Elysia crispata</name>
    <name type="common">lettuce slug</name>
    <dbReference type="NCBI Taxonomy" id="231223"/>
    <lineage>
        <taxon>Eukaryota</taxon>
        <taxon>Metazoa</taxon>
        <taxon>Spiralia</taxon>
        <taxon>Lophotrochozoa</taxon>
        <taxon>Mollusca</taxon>
        <taxon>Gastropoda</taxon>
        <taxon>Heterobranchia</taxon>
        <taxon>Euthyneura</taxon>
        <taxon>Panpulmonata</taxon>
        <taxon>Sacoglossa</taxon>
        <taxon>Placobranchoidea</taxon>
        <taxon>Plakobranchidae</taxon>
        <taxon>Elysia</taxon>
    </lineage>
</organism>
<proteinExistence type="predicted"/>
<reference evidence="1" key="1">
    <citation type="journal article" date="2023" name="G3 (Bethesda)">
        <title>A reference genome for the long-term kleptoplast-retaining sea slug Elysia crispata morphotype clarki.</title>
        <authorList>
            <person name="Eastman K.E."/>
            <person name="Pendleton A.L."/>
            <person name="Shaikh M.A."/>
            <person name="Suttiyut T."/>
            <person name="Ogas R."/>
            <person name="Tomko P."/>
            <person name="Gavelis G."/>
            <person name="Widhalm J.R."/>
            <person name="Wisecaver J.H."/>
        </authorList>
    </citation>
    <scope>NUCLEOTIDE SEQUENCE</scope>
    <source>
        <strain evidence="1">ECLA1</strain>
    </source>
</reference>
<dbReference type="AlphaFoldDB" id="A0AAE1ACE6"/>
<evidence type="ECO:0000313" key="2">
    <source>
        <dbReference type="Proteomes" id="UP001283361"/>
    </source>
</evidence>
<gene>
    <name evidence="1" type="ORF">RRG08_062705</name>
</gene>
<evidence type="ECO:0000313" key="1">
    <source>
        <dbReference type="EMBL" id="KAK3784960.1"/>
    </source>
</evidence>
<accession>A0AAE1ACE6</accession>